<keyword evidence="3" id="KW-0648">Protein biosynthesis</keyword>
<keyword evidence="4" id="KW-1185">Reference proteome</keyword>
<sequence length="228" mass="25748">MIHATETDNPINRAVENPKAFIRNDQYNFIKDQTKILVVGQTSATDAEVLSVLRHLAHEKVFKQFPILTDQQKKILNPLIQVKELSDAESFLEQLQPYIVPFKAVTADNVKKLFPKAKKLKGPKLENTNFYKTSYLAWTESANLMYLVADLTDQLIGVQGSFTRSTKQGICTICNSHSQVGLFIAKTKTSGSEQFIKRGNYICQDAEVCNGQVKTLDRLNDFVGQFQK</sequence>
<accession>A0ABM5WT39</accession>
<proteinExistence type="predicted"/>
<evidence type="ECO:0000259" key="1">
    <source>
        <dbReference type="Pfam" id="PF07299"/>
    </source>
</evidence>
<dbReference type="InterPro" id="IPR038344">
    <property type="entry name" value="EF-G_N_sf"/>
</dbReference>
<dbReference type="RefSeq" id="WP_058384041.1">
    <property type="nucleotide sequence ID" value="NZ_CP013661.2"/>
</dbReference>
<protein>
    <submittedName>
        <fullName evidence="3">Elongation factor G-binding protein</fullName>
    </submittedName>
</protein>
<evidence type="ECO:0000313" key="3">
    <source>
        <dbReference type="EMBL" id="ALS77361.1"/>
    </source>
</evidence>
<dbReference type="GO" id="GO:0003746">
    <property type="term" value="F:translation elongation factor activity"/>
    <property type="evidence" value="ECO:0007669"/>
    <property type="project" value="UniProtKB-KW"/>
</dbReference>
<dbReference type="CDD" id="cd16342">
    <property type="entry name" value="FusC_FusB"/>
    <property type="match status" value="1"/>
</dbReference>
<evidence type="ECO:0000313" key="4">
    <source>
        <dbReference type="Proteomes" id="UP000065533"/>
    </source>
</evidence>
<feature type="domain" description="Elongation factor G-binding protein N-terminal" evidence="1">
    <location>
        <begin position="21"/>
        <end position="103"/>
    </location>
</feature>
<dbReference type="EMBL" id="CP013661">
    <property type="protein sequence ID" value="ALS77361.1"/>
    <property type="molecule type" value="Genomic_DNA"/>
</dbReference>
<feature type="domain" description="Elongation factor G-binding protein C-terminal treble-clef zinc-finger" evidence="2">
    <location>
        <begin position="116"/>
        <end position="215"/>
    </location>
</feature>
<dbReference type="Pfam" id="PF07299">
    <property type="entry name" value="EF-G-binding_N"/>
    <property type="match status" value="1"/>
</dbReference>
<keyword evidence="3" id="KW-0251">Elongation factor</keyword>
<dbReference type="Proteomes" id="UP000065533">
    <property type="component" value="Chromosome"/>
</dbReference>
<reference evidence="3" key="1">
    <citation type="submission" date="2016-01" db="EMBL/GenBank/DDBJ databases">
        <title>Complete genome of Planococcus kocurri type strain.</title>
        <authorList>
            <person name="See-Too W.S."/>
        </authorList>
    </citation>
    <scope>NUCLEOTIDE SEQUENCE [LARGE SCALE GENOMIC DNA]</scope>
    <source>
        <strain evidence="3">ATCC 43650</strain>
    </source>
</reference>
<dbReference type="InterPro" id="IPR010841">
    <property type="entry name" value="EF-G-binding_N"/>
</dbReference>
<dbReference type="Pfam" id="PF16571">
    <property type="entry name" value="FBP_C"/>
    <property type="match status" value="1"/>
</dbReference>
<dbReference type="InterPro" id="IPR032330">
    <property type="entry name" value="EF-G-binding_C"/>
</dbReference>
<gene>
    <name evidence="3" type="ORF">AUO94_01295</name>
</gene>
<name>A0ABM5WT39_9BACL</name>
<dbReference type="Gene3D" id="1.20.1280.250">
    <property type="match status" value="1"/>
</dbReference>
<organism evidence="3 4">
    <name type="scientific">Planococcus kocurii</name>
    <dbReference type="NCBI Taxonomy" id="1374"/>
    <lineage>
        <taxon>Bacteria</taxon>
        <taxon>Bacillati</taxon>
        <taxon>Bacillota</taxon>
        <taxon>Bacilli</taxon>
        <taxon>Bacillales</taxon>
        <taxon>Caryophanaceae</taxon>
        <taxon>Planococcus</taxon>
    </lineage>
</organism>
<evidence type="ECO:0000259" key="2">
    <source>
        <dbReference type="Pfam" id="PF16571"/>
    </source>
</evidence>